<dbReference type="AlphaFoldDB" id="A0A9W9HXT1"/>
<dbReference type="GeneID" id="81427851"/>
<organism evidence="8 9">
    <name type="scientific">Penicillium canariense</name>
    <dbReference type="NCBI Taxonomy" id="189055"/>
    <lineage>
        <taxon>Eukaryota</taxon>
        <taxon>Fungi</taxon>
        <taxon>Dikarya</taxon>
        <taxon>Ascomycota</taxon>
        <taxon>Pezizomycotina</taxon>
        <taxon>Eurotiomycetes</taxon>
        <taxon>Eurotiomycetidae</taxon>
        <taxon>Eurotiales</taxon>
        <taxon>Aspergillaceae</taxon>
        <taxon>Penicillium</taxon>
    </lineage>
</organism>
<evidence type="ECO:0000259" key="7">
    <source>
        <dbReference type="Pfam" id="PF01619"/>
    </source>
</evidence>
<dbReference type="Pfam" id="PF01619">
    <property type="entry name" value="Pro_dh"/>
    <property type="match status" value="1"/>
</dbReference>
<dbReference type="GO" id="GO:0004657">
    <property type="term" value="F:proline dehydrogenase activity"/>
    <property type="evidence" value="ECO:0007669"/>
    <property type="project" value="UniProtKB-EC"/>
</dbReference>
<dbReference type="SUPFAM" id="SSF51730">
    <property type="entry name" value="FAD-linked oxidoreductase"/>
    <property type="match status" value="1"/>
</dbReference>
<dbReference type="InterPro" id="IPR015659">
    <property type="entry name" value="Proline_oxidase"/>
</dbReference>
<dbReference type="InterPro" id="IPR002872">
    <property type="entry name" value="Proline_DH_dom"/>
</dbReference>
<dbReference type="Gene3D" id="3.20.20.220">
    <property type="match status" value="1"/>
</dbReference>
<evidence type="ECO:0000256" key="6">
    <source>
        <dbReference type="SAM" id="SignalP"/>
    </source>
</evidence>
<dbReference type="RefSeq" id="XP_056541104.1">
    <property type="nucleotide sequence ID" value="XM_056688675.1"/>
</dbReference>
<reference evidence="8" key="2">
    <citation type="journal article" date="2023" name="IMA Fungus">
        <title>Comparative genomic study of the Penicillium genus elucidates a diverse pangenome and 15 lateral gene transfer events.</title>
        <authorList>
            <person name="Petersen C."/>
            <person name="Sorensen T."/>
            <person name="Nielsen M.R."/>
            <person name="Sondergaard T.E."/>
            <person name="Sorensen J.L."/>
            <person name="Fitzpatrick D.A."/>
            <person name="Frisvad J.C."/>
            <person name="Nielsen K.L."/>
        </authorList>
    </citation>
    <scope>NUCLEOTIDE SEQUENCE</scope>
    <source>
        <strain evidence="8">IBT 26290</strain>
    </source>
</reference>
<keyword evidence="4 5" id="KW-0642">Proline metabolism</keyword>
<dbReference type="GO" id="GO:0010133">
    <property type="term" value="P:L-proline catabolic process to L-glutamate"/>
    <property type="evidence" value="ECO:0007669"/>
    <property type="project" value="TreeGrafter"/>
</dbReference>
<feature type="signal peptide" evidence="6">
    <location>
        <begin position="1"/>
        <end position="30"/>
    </location>
</feature>
<dbReference type="PANTHER" id="PTHR13914">
    <property type="entry name" value="PROLINE OXIDASE"/>
    <property type="match status" value="1"/>
</dbReference>
<evidence type="ECO:0000313" key="8">
    <source>
        <dbReference type="EMBL" id="KAJ5159546.1"/>
    </source>
</evidence>
<dbReference type="Proteomes" id="UP001149163">
    <property type="component" value="Unassembled WGS sequence"/>
</dbReference>
<dbReference type="InterPro" id="IPR029041">
    <property type="entry name" value="FAD-linked_oxidoreductase-like"/>
</dbReference>
<evidence type="ECO:0000256" key="4">
    <source>
        <dbReference type="ARBA" id="ARBA00023062"/>
    </source>
</evidence>
<evidence type="ECO:0000256" key="3">
    <source>
        <dbReference type="ARBA" id="ARBA00023002"/>
    </source>
</evidence>
<accession>A0A9W9HXT1</accession>
<comment type="function">
    <text evidence="5">Converts proline to delta-1-pyrroline-5-carboxylate.</text>
</comment>
<reference evidence="8" key="1">
    <citation type="submission" date="2022-11" db="EMBL/GenBank/DDBJ databases">
        <authorList>
            <person name="Petersen C."/>
        </authorList>
    </citation>
    <scope>NUCLEOTIDE SEQUENCE</scope>
    <source>
        <strain evidence="8">IBT 26290</strain>
    </source>
</reference>
<gene>
    <name evidence="8" type="ORF">N7482_006550</name>
</gene>
<comment type="cofactor">
    <cofactor evidence="5">
        <name>FAD</name>
        <dbReference type="ChEBI" id="CHEBI:57692"/>
    </cofactor>
</comment>
<dbReference type="OrthoDB" id="5464at2759"/>
<sequence length="414" mass="46412">MARLPTKLVLRSLVLTSLMSSKLFLKPALAILNVVTNSKSALLNPDRNRILNKLLRWTVYDHFCAGTNREEVSKTVAEIKTIGYQGVILGYSKEIVLDPNEKLIHDETGSMTYSDKCSDMVKEWKTGTLETLRMVGPGDILAVKLTGAGPIAIDSMAERKSMPEAMEDAIDEICLAAKNQGSRLWLDAEQQLLQHGLDDWAIDIMRKHNNSETPLVYNTIQAYLKGSKANLDRHISLAAQEGWTLGIKLVRGAYIEHEAQFLIHDFKEDTDRSYDLIADTMLCRRMPAHMEHLKFPNAALFLATHNAASAAKAIATHQARLLSNEPTVMLECGQIQGMADELSCELVQNYERALKESNAANMSVPKAFKCMAWGSVAECMQYLHRRAIENKGAVERTQHMVAALRRELWRRTFG</sequence>
<keyword evidence="6" id="KW-0732">Signal</keyword>
<comment type="catalytic activity">
    <reaction evidence="5">
        <text>L-proline + a quinone = (S)-1-pyrroline-5-carboxylate + a quinol + H(+)</text>
        <dbReference type="Rhea" id="RHEA:23784"/>
        <dbReference type="ChEBI" id="CHEBI:15378"/>
        <dbReference type="ChEBI" id="CHEBI:17388"/>
        <dbReference type="ChEBI" id="CHEBI:24646"/>
        <dbReference type="ChEBI" id="CHEBI:60039"/>
        <dbReference type="ChEBI" id="CHEBI:132124"/>
        <dbReference type="EC" id="1.5.5.2"/>
    </reaction>
</comment>
<evidence type="ECO:0000313" key="9">
    <source>
        <dbReference type="Proteomes" id="UP001149163"/>
    </source>
</evidence>
<keyword evidence="3 5" id="KW-0560">Oxidoreductase</keyword>
<dbReference type="PANTHER" id="PTHR13914:SF34">
    <property type="entry name" value="PROLINE DEHYDROGENASE"/>
    <property type="match status" value="1"/>
</dbReference>
<dbReference type="GO" id="GO:0071949">
    <property type="term" value="F:FAD binding"/>
    <property type="evidence" value="ECO:0007669"/>
    <property type="project" value="TreeGrafter"/>
</dbReference>
<evidence type="ECO:0000256" key="5">
    <source>
        <dbReference type="RuleBase" id="RU364054"/>
    </source>
</evidence>
<protein>
    <recommendedName>
        <fullName evidence="2 5">Proline dehydrogenase</fullName>
        <ecNumber evidence="2 5">1.5.5.2</ecNumber>
    </recommendedName>
</protein>
<comment type="caution">
    <text evidence="8">The sequence shown here is derived from an EMBL/GenBank/DDBJ whole genome shotgun (WGS) entry which is preliminary data.</text>
</comment>
<keyword evidence="5" id="KW-0285">Flavoprotein</keyword>
<keyword evidence="5" id="KW-0274">FAD</keyword>
<keyword evidence="9" id="KW-1185">Reference proteome</keyword>
<evidence type="ECO:0000256" key="2">
    <source>
        <dbReference type="ARBA" id="ARBA00012695"/>
    </source>
</evidence>
<name>A0A9W9HXT1_9EURO</name>
<dbReference type="GO" id="GO:0005739">
    <property type="term" value="C:mitochondrion"/>
    <property type="evidence" value="ECO:0007669"/>
    <property type="project" value="TreeGrafter"/>
</dbReference>
<dbReference type="EC" id="1.5.5.2" evidence="2 5"/>
<evidence type="ECO:0000256" key="1">
    <source>
        <dbReference type="ARBA" id="ARBA00005869"/>
    </source>
</evidence>
<feature type="chain" id="PRO_5040750363" description="Proline dehydrogenase" evidence="6">
    <location>
        <begin position="31"/>
        <end position="414"/>
    </location>
</feature>
<feature type="domain" description="Proline dehydrogenase" evidence="7">
    <location>
        <begin position="73"/>
        <end position="398"/>
    </location>
</feature>
<proteinExistence type="inferred from homology"/>
<comment type="similarity">
    <text evidence="1 5">Belongs to the proline oxidase family.</text>
</comment>
<dbReference type="EMBL" id="JAPQKN010000004">
    <property type="protein sequence ID" value="KAJ5159546.1"/>
    <property type="molecule type" value="Genomic_DNA"/>
</dbReference>